<name>A0A9P6WKG7_9ASCO</name>
<organism evidence="2 3">
    <name type="scientific">Pichia californica</name>
    <dbReference type="NCBI Taxonomy" id="460514"/>
    <lineage>
        <taxon>Eukaryota</taxon>
        <taxon>Fungi</taxon>
        <taxon>Dikarya</taxon>
        <taxon>Ascomycota</taxon>
        <taxon>Saccharomycotina</taxon>
        <taxon>Pichiomycetes</taxon>
        <taxon>Pichiales</taxon>
        <taxon>Pichiaceae</taxon>
        <taxon>Pichia</taxon>
    </lineage>
</organism>
<feature type="region of interest" description="Disordered" evidence="1">
    <location>
        <begin position="1"/>
        <end position="26"/>
    </location>
</feature>
<sequence>MTTTTEPINTTQSKTIENQSSNNKSLSNIETPLKAIPETPLIICHKLDVPKKYRYWTSDYDISTSVQSYNQLKSSAKYIFSKIKPSNTSSNTSSTLLSEKNSKEGISSPSSSSLHTQESNNNTSNHNKIKTYPCECTILGNFGEVYRIDNNHTRIRLYDWFPKNNLKDMSNKNNNEINLENKSLYLIDSNLKLNNNSLTYPLNQFNNYRNPNFLIINDSNSNIKINNLNLNFNFDSNSEYIPYIIDSSKYIVLFNKTKSQLIIFDYKSLNRIDTFDIQVINSNPVFDIKDSILMYISKSNIQIDKKKLIQVNLSSKKNLINKLIKTFSNTVLDSMFMFSEITQQKIKHILQNNSLKNDDFDFDKNDCIINDENLKENYIDIFTELYNTISKNSDFINAIDLSTKKNIFQMSVPSGCSKISISPYDLQFLTASIRGDEIFLWDYTNANNSIILMDKYIRGKTSAIIDQLEWGTGNQSIFCLSRQNGSLHHFINESLRNYEDFSIRKIEKKSKSKLNSSNNLIKNNKSINKSWCLSNLKLKSFKIVRTLFIKDFIIAVDSNGDLLTIDIENGCIDGYLKINFENDSKINNILSEPKCELQIYSELLNPEIEVETCKPFLPAYNNLKYKFKEIIISQEMKNLDLSDILSDLDSHINVVKTYNIAGTLYENQILQKHDQKYQQQINSSKEIPTESLSNIDIPESSVSSNELPNISSSVFC</sequence>
<keyword evidence="3" id="KW-1185">Reference proteome</keyword>
<evidence type="ECO:0000313" key="3">
    <source>
        <dbReference type="Proteomes" id="UP000697127"/>
    </source>
</evidence>
<evidence type="ECO:0000313" key="2">
    <source>
        <dbReference type="EMBL" id="KAG0688824.1"/>
    </source>
</evidence>
<protein>
    <recommendedName>
        <fullName evidence="4">WD40 repeat-like protein</fullName>
    </recommendedName>
</protein>
<evidence type="ECO:0000256" key="1">
    <source>
        <dbReference type="SAM" id="MobiDB-lite"/>
    </source>
</evidence>
<feature type="region of interest" description="Disordered" evidence="1">
    <location>
        <begin position="85"/>
        <end position="126"/>
    </location>
</feature>
<evidence type="ECO:0008006" key="4">
    <source>
        <dbReference type="Google" id="ProtNLM"/>
    </source>
</evidence>
<reference evidence="2" key="1">
    <citation type="submission" date="2020-11" db="EMBL/GenBank/DDBJ databases">
        <title>Kefir isolates.</title>
        <authorList>
            <person name="Marcisauskas S."/>
            <person name="Kim Y."/>
            <person name="Blasche S."/>
        </authorList>
    </citation>
    <scope>NUCLEOTIDE SEQUENCE</scope>
    <source>
        <strain evidence="2">Olga-1</strain>
    </source>
</reference>
<feature type="region of interest" description="Disordered" evidence="1">
    <location>
        <begin position="695"/>
        <end position="716"/>
    </location>
</feature>
<dbReference type="EMBL" id="PUHW01000120">
    <property type="protein sequence ID" value="KAG0688824.1"/>
    <property type="molecule type" value="Genomic_DNA"/>
</dbReference>
<accession>A0A9P6WKG7</accession>
<feature type="compositionally biased region" description="Low complexity" evidence="1">
    <location>
        <begin position="86"/>
        <end position="99"/>
    </location>
</feature>
<dbReference type="AlphaFoldDB" id="A0A9P6WKG7"/>
<dbReference type="SUPFAM" id="SSF69322">
    <property type="entry name" value="Tricorn protease domain 2"/>
    <property type="match status" value="1"/>
</dbReference>
<gene>
    <name evidence="2" type="ORF">C6P40_000500</name>
</gene>
<comment type="caution">
    <text evidence="2">The sequence shown here is derived from an EMBL/GenBank/DDBJ whole genome shotgun (WGS) entry which is preliminary data.</text>
</comment>
<dbReference type="Proteomes" id="UP000697127">
    <property type="component" value="Unassembled WGS sequence"/>
</dbReference>
<proteinExistence type="predicted"/>
<feature type="compositionally biased region" description="Polar residues" evidence="1">
    <location>
        <begin position="114"/>
        <end position="126"/>
    </location>
</feature>